<reference evidence="1" key="1">
    <citation type="submission" date="2023-10" db="EMBL/GenBank/DDBJ databases">
        <title>Genome assembly of Pristionchus species.</title>
        <authorList>
            <person name="Yoshida K."/>
            <person name="Sommer R.J."/>
        </authorList>
    </citation>
    <scope>NUCLEOTIDE SEQUENCE</scope>
    <source>
        <strain evidence="1">RS5133</strain>
    </source>
</reference>
<dbReference type="AlphaFoldDB" id="A0AAV5W1Q3"/>
<evidence type="ECO:0000313" key="1">
    <source>
        <dbReference type="EMBL" id="GMT25762.1"/>
    </source>
</evidence>
<dbReference type="EMBL" id="BTSY01000004">
    <property type="protein sequence ID" value="GMT25762.1"/>
    <property type="molecule type" value="Genomic_DNA"/>
</dbReference>
<sequence length="99" mass="11109">TTPAATTTTTTTANAAPQLDCKLPHFLTRLEPALQEKLRRVWSGYREDSGADCAEQVRQQLDILIAHDISVESFRMPFPSLFDAEQAPAQPRRRSSRRA</sequence>
<comment type="caution">
    <text evidence="1">The sequence shown here is derived from an EMBL/GenBank/DDBJ whole genome shotgun (WGS) entry which is preliminary data.</text>
</comment>
<feature type="non-terminal residue" evidence="1">
    <location>
        <position position="1"/>
    </location>
</feature>
<keyword evidence="2" id="KW-1185">Reference proteome</keyword>
<organism evidence="1 2">
    <name type="scientific">Pristionchus fissidentatus</name>
    <dbReference type="NCBI Taxonomy" id="1538716"/>
    <lineage>
        <taxon>Eukaryota</taxon>
        <taxon>Metazoa</taxon>
        <taxon>Ecdysozoa</taxon>
        <taxon>Nematoda</taxon>
        <taxon>Chromadorea</taxon>
        <taxon>Rhabditida</taxon>
        <taxon>Rhabditina</taxon>
        <taxon>Diplogasteromorpha</taxon>
        <taxon>Diplogasteroidea</taxon>
        <taxon>Neodiplogasteridae</taxon>
        <taxon>Pristionchus</taxon>
    </lineage>
</organism>
<dbReference type="Proteomes" id="UP001432322">
    <property type="component" value="Unassembled WGS sequence"/>
</dbReference>
<accession>A0AAV5W1Q3</accession>
<name>A0AAV5W1Q3_9BILA</name>
<protein>
    <submittedName>
        <fullName evidence="1">Uncharacterized protein</fullName>
    </submittedName>
</protein>
<evidence type="ECO:0000313" key="2">
    <source>
        <dbReference type="Proteomes" id="UP001432322"/>
    </source>
</evidence>
<gene>
    <name evidence="1" type="ORF">PFISCL1PPCAC_17059</name>
</gene>
<proteinExistence type="predicted"/>